<comment type="similarity">
    <text evidence="10">Belongs to the TonB-dependent receptor family.</text>
</comment>
<evidence type="ECO:0000256" key="1">
    <source>
        <dbReference type="ARBA" id="ARBA00004571"/>
    </source>
</evidence>
<accession>A0ABS5VZF7</accession>
<dbReference type="Pfam" id="PF00593">
    <property type="entry name" value="TonB_dep_Rec_b-barrel"/>
    <property type="match status" value="1"/>
</dbReference>
<evidence type="ECO:0000259" key="13">
    <source>
        <dbReference type="Pfam" id="PF07715"/>
    </source>
</evidence>
<keyword evidence="2" id="KW-0813">Transport</keyword>
<dbReference type="EMBL" id="JAHFVK010000001">
    <property type="protein sequence ID" value="MBT2132902.1"/>
    <property type="molecule type" value="Genomic_DNA"/>
</dbReference>
<dbReference type="SUPFAM" id="SSF56935">
    <property type="entry name" value="Porins"/>
    <property type="match status" value="1"/>
</dbReference>
<protein>
    <submittedName>
        <fullName evidence="14">TonB-dependent receptor plug domain-containing protein</fullName>
    </submittedName>
</protein>
<evidence type="ECO:0000256" key="6">
    <source>
        <dbReference type="ARBA" id="ARBA00023077"/>
    </source>
</evidence>
<keyword evidence="4" id="KW-0812">Transmembrane</keyword>
<evidence type="ECO:0000256" key="7">
    <source>
        <dbReference type="ARBA" id="ARBA00023136"/>
    </source>
</evidence>
<dbReference type="Gene3D" id="2.40.170.20">
    <property type="entry name" value="TonB-dependent receptor, beta-barrel domain"/>
    <property type="match status" value="1"/>
</dbReference>
<dbReference type="InterPro" id="IPR036942">
    <property type="entry name" value="Beta-barrel_TonB_sf"/>
</dbReference>
<keyword evidence="7 10" id="KW-0472">Membrane</keyword>
<evidence type="ECO:0000256" key="11">
    <source>
        <dbReference type="SAM" id="SignalP"/>
    </source>
</evidence>
<dbReference type="RefSeq" id="WP_214534094.1">
    <property type="nucleotide sequence ID" value="NZ_JAHFVK010000001.1"/>
</dbReference>
<keyword evidence="15" id="KW-1185">Reference proteome</keyword>
<dbReference type="Pfam" id="PF07715">
    <property type="entry name" value="Plug"/>
    <property type="match status" value="1"/>
</dbReference>
<dbReference type="PANTHER" id="PTHR30069">
    <property type="entry name" value="TONB-DEPENDENT OUTER MEMBRANE RECEPTOR"/>
    <property type="match status" value="1"/>
</dbReference>
<dbReference type="Proteomes" id="UP000811255">
    <property type="component" value="Unassembled WGS sequence"/>
</dbReference>
<dbReference type="InterPro" id="IPR037066">
    <property type="entry name" value="Plug_dom_sf"/>
</dbReference>
<feature type="domain" description="TonB-dependent receptor-like beta-barrel" evidence="12">
    <location>
        <begin position="236"/>
        <end position="626"/>
    </location>
</feature>
<evidence type="ECO:0000256" key="3">
    <source>
        <dbReference type="ARBA" id="ARBA00022452"/>
    </source>
</evidence>
<evidence type="ECO:0000256" key="5">
    <source>
        <dbReference type="ARBA" id="ARBA00022729"/>
    </source>
</evidence>
<feature type="signal peptide" evidence="11">
    <location>
        <begin position="1"/>
        <end position="22"/>
    </location>
</feature>
<evidence type="ECO:0000259" key="12">
    <source>
        <dbReference type="Pfam" id="PF00593"/>
    </source>
</evidence>
<comment type="caution">
    <text evidence="14">The sequence shown here is derived from an EMBL/GenBank/DDBJ whole genome shotgun (WGS) entry which is preliminary data.</text>
</comment>
<name>A0ABS5VZF7_9SPHN</name>
<keyword evidence="9" id="KW-0998">Cell outer membrane</keyword>
<dbReference type="Gene3D" id="2.170.130.10">
    <property type="entry name" value="TonB-dependent receptor, plug domain"/>
    <property type="match status" value="1"/>
</dbReference>
<evidence type="ECO:0000256" key="9">
    <source>
        <dbReference type="ARBA" id="ARBA00023237"/>
    </source>
</evidence>
<feature type="chain" id="PRO_5045366748" evidence="11">
    <location>
        <begin position="23"/>
        <end position="707"/>
    </location>
</feature>
<evidence type="ECO:0000256" key="10">
    <source>
        <dbReference type="RuleBase" id="RU003357"/>
    </source>
</evidence>
<evidence type="ECO:0000313" key="15">
    <source>
        <dbReference type="Proteomes" id="UP000811255"/>
    </source>
</evidence>
<dbReference type="InterPro" id="IPR039426">
    <property type="entry name" value="TonB-dep_rcpt-like"/>
</dbReference>
<evidence type="ECO:0000313" key="14">
    <source>
        <dbReference type="EMBL" id="MBT2132902.1"/>
    </source>
</evidence>
<keyword evidence="8 14" id="KW-0675">Receptor</keyword>
<keyword evidence="3" id="KW-1134">Transmembrane beta strand</keyword>
<comment type="subcellular location">
    <subcellularLocation>
        <location evidence="1">Cell outer membrane</location>
        <topology evidence="1">Multi-pass membrane protein</topology>
    </subcellularLocation>
</comment>
<sequence>MRGLGYSTAVVALLALPVSAWGQDSGDNPAPVPVEEPATEDPVVAAEVPAGDAARAQVFLAADFARFAPRSALDMLNQVPGFAIVSEQQGRGLGQTRDNVLVNGERLASKSESLFDQLQRIPANRVDRIEIVDGSALGIPGLSGQVANIFTHGGGLSGRFEYRATARPKYAEPGFVAGEVSLSGSTPRLEWNVAATHNNGRGAAVGPGYITDADMNVIENRDVRIRFIGEYPKLSGSVKWDGPGTMVANFNANYNRTYTDFSNDELRHPLVGIESFRDFDNSNRGWGYELGGDVDFALGPGRLKLIGLDRYSENKLEQDSILTIEDDSPPTGNRFALQSQSGEIIGRGEYRWDMLGGSWQLDGEAAFNRLDQTAQLYELSTEGDFVELPFPGGSGGVTEDRYESILTHNRTLAKGLTLQIGLGGEYSKLAQTGPGGLVRTFWRPKGSANLAWTPEDGLDLSLKLARVVGQLSFSDFLARVFLDQDNANAGNAELVPPQSWELDLEVKKNLKRWGSANIRLYGRWYEDLIEIIPIGNGLESSGNIDKARLYGIAATATINLDPIGWKGAKIDFNSTYETSQLEDPLTFEKRPFSGNTDFSGEISLRYDMPASDWAFGGGFNWTHVQPYIRLFETGKDYEGPIYTFAFVENKDVFGMTVNLQVFNVTDGRGLFHRTVWGGYRDRSPILFTEHHDLSVQPIFRLQVKGSF</sequence>
<feature type="domain" description="TonB-dependent receptor plug" evidence="13">
    <location>
        <begin position="56"/>
        <end position="136"/>
    </location>
</feature>
<reference evidence="14 15" key="1">
    <citation type="submission" date="2021-05" db="EMBL/GenBank/DDBJ databases">
        <title>Croceibacterium sp. LX-88 genome sequence.</title>
        <authorList>
            <person name="Luo X."/>
        </authorList>
    </citation>
    <scope>NUCLEOTIDE SEQUENCE [LARGE SCALE GENOMIC DNA]</scope>
    <source>
        <strain evidence="14 15">LX-88</strain>
    </source>
</reference>
<keyword evidence="6 10" id="KW-0798">TonB box</keyword>
<gene>
    <name evidence="14" type="ORF">KK137_01025</name>
</gene>
<dbReference type="PANTHER" id="PTHR30069:SF29">
    <property type="entry name" value="HEMOGLOBIN AND HEMOGLOBIN-HAPTOGLOBIN-BINDING PROTEIN 1-RELATED"/>
    <property type="match status" value="1"/>
</dbReference>
<dbReference type="InterPro" id="IPR012910">
    <property type="entry name" value="Plug_dom"/>
</dbReference>
<dbReference type="InterPro" id="IPR000531">
    <property type="entry name" value="Beta-barrel_TonB"/>
</dbReference>
<keyword evidence="5 11" id="KW-0732">Signal</keyword>
<proteinExistence type="inferred from homology"/>
<evidence type="ECO:0000256" key="2">
    <source>
        <dbReference type="ARBA" id="ARBA00022448"/>
    </source>
</evidence>
<evidence type="ECO:0000256" key="8">
    <source>
        <dbReference type="ARBA" id="ARBA00023170"/>
    </source>
</evidence>
<organism evidence="14 15">
    <name type="scientific">Croceibacterium selenioxidans</name>
    <dbReference type="NCBI Taxonomy" id="2838833"/>
    <lineage>
        <taxon>Bacteria</taxon>
        <taxon>Pseudomonadati</taxon>
        <taxon>Pseudomonadota</taxon>
        <taxon>Alphaproteobacteria</taxon>
        <taxon>Sphingomonadales</taxon>
        <taxon>Erythrobacteraceae</taxon>
        <taxon>Croceibacterium</taxon>
    </lineage>
</organism>
<evidence type="ECO:0000256" key="4">
    <source>
        <dbReference type="ARBA" id="ARBA00022692"/>
    </source>
</evidence>